<dbReference type="GO" id="GO:0016747">
    <property type="term" value="F:acyltransferase activity, transferring groups other than amino-acyl groups"/>
    <property type="evidence" value="ECO:0007669"/>
    <property type="project" value="InterPro"/>
</dbReference>
<dbReference type="Proteomes" id="UP000028631">
    <property type="component" value="Unassembled WGS sequence"/>
</dbReference>
<gene>
    <name evidence="2" type="ORF">IV01_23900</name>
</gene>
<dbReference type="SUPFAM" id="SSF55729">
    <property type="entry name" value="Acyl-CoA N-acyltransferases (Nat)"/>
    <property type="match status" value="1"/>
</dbReference>
<dbReference type="PROSITE" id="PS51186">
    <property type="entry name" value="GNAT"/>
    <property type="match status" value="1"/>
</dbReference>
<accession>A0A085V789</accession>
<dbReference type="PATRIC" id="fig|317.175.peg.4986"/>
<evidence type="ECO:0000259" key="1">
    <source>
        <dbReference type="PROSITE" id="PS51186"/>
    </source>
</evidence>
<keyword evidence="3" id="KW-1185">Reference proteome</keyword>
<name>A0A085V789_PSESX</name>
<reference evidence="2 3" key="1">
    <citation type="submission" date="2014-07" db="EMBL/GenBank/DDBJ databases">
        <title>Draft Genome Sequences of Environmental Pseudomonas syringae strains.</title>
        <authorList>
            <person name="Baltrus D.A."/>
            <person name="Berge O."/>
            <person name="Morris C."/>
        </authorList>
    </citation>
    <scope>NUCLEOTIDE SEQUENCE [LARGE SCALE GENOMIC DNA]</scope>
    <source>
        <strain evidence="2 3">GAW0119</strain>
    </source>
</reference>
<feature type="domain" description="N-acetyltransferase" evidence="1">
    <location>
        <begin position="21"/>
        <end position="177"/>
    </location>
</feature>
<comment type="caution">
    <text evidence="2">The sequence shown here is derived from an EMBL/GenBank/DDBJ whole genome shotgun (WGS) entry which is preliminary data.</text>
</comment>
<dbReference type="InterPro" id="IPR016181">
    <property type="entry name" value="Acyl_CoA_acyltransferase"/>
</dbReference>
<proteinExistence type="predicted"/>
<dbReference type="EMBL" id="JPQU01000089">
    <property type="protein sequence ID" value="KFE51302.1"/>
    <property type="molecule type" value="Genomic_DNA"/>
</dbReference>
<dbReference type="InterPro" id="IPR000182">
    <property type="entry name" value="GNAT_dom"/>
</dbReference>
<protein>
    <submittedName>
        <fullName evidence="2">GNAT family acetyltransferase</fullName>
    </submittedName>
</protein>
<sequence>MNKDDISTTYWIEPLKTGVQIMIRPLESKDREREFAFIKALSPESRHFRFLCTMNEPSEGLLNQLLDLDYAKRMAYVALTVEEGQLCEIGVARYAALDPGNICESAVVVADKWQRQGLAKKLMGHLIDAARVNGFEQMISIDSATNSHMHRLAEALGFECEADPLDATQVVYRLNLSEGVSEK</sequence>
<organism evidence="2 3">
    <name type="scientific">Pseudomonas syringae</name>
    <dbReference type="NCBI Taxonomy" id="317"/>
    <lineage>
        <taxon>Bacteria</taxon>
        <taxon>Pseudomonadati</taxon>
        <taxon>Pseudomonadota</taxon>
        <taxon>Gammaproteobacteria</taxon>
        <taxon>Pseudomonadales</taxon>
        <taxon>Pseudomonadaceae</taxon>
        <taxon>Pseudomonas</taxon>
    </lineage>
</organism>
<evidence type="ECO:0000313" key="3">
    <source>
        <dbReference type="Proteomes" id="UP000028631"/>
    </source>
</evidence>
<dbReference type="Gene3D" id="3.40.630.30">
    <property type="match status" value="1"/>
</dbReference>
<keyword evidence="2" id="KW-0808">Transferase</keyword>
<dbReference type="Pfam" id="PF00583">
    <property type="entry name" value="Acetyltransf_1"/>
    <property type="match status" value="1"/>
</dbReference>
<evidence type="ECO:0000313" key="2">
    <source>
        <dbReference type="EMBL" id="KFE51302.1"/>
    </source>
</evidence>
<dbReference type="AlphaFoldDB" id="A0A085V789"/>
<dbReference type="CDD" id="cd04301">
    <property type="entry name" value="NAT_SF"/>
    <property type="match status" value="1"/>
</dbReference>